<dbReference type="InterPro" id="IPR016095">
    <property type="entry name" value="Ribosomal_uL1_3-a/b-sand"/>
</dbReference>
<feature type="compositionally biased region" description="Basic and acidic residues" evidence="1">
    <location>
        <begin position="296"/>
        <end position="344"/>
    </location>
</feature>
<organism evidence="2 3">
    <name type="scientific">Rhodotorula taiwanensis</name>
    <dbReference type="NCBI Taxonomy" id="741276"/>
    <lineage>
        <taxon>Eukaryota</taxon>
        <taxon>Fungi</taxon>
        <taxon>Dikarya</taxon>
        <taxon>Basidiomycota</taxon>
        <taxon>Pucciniomycotina</taxon>
        <taxon>Microbotryomycetes</taxon>
        <taxon>Sporidiobolales</taxon>
        <taxon>Sporidiobolaceae</taxon>
        <taxon>Rhodotorula</taxon>
    </lineage>
</organism>
<dbReference type="STRING" id="741276.A0A2S5BFK3"/>
<keyword evidence="3" id="KW-1185">Reference proteome</keyword>
<name>A0A2S5BFK3_9BASI</name>
<proteinExistence type="predicted"/>
<dbReference type="SUPFAM" id="SSF56808">
    <property type="entry name" value="Ribosomal protein L1"/>
    <property type="match status" value="1"/>
</dbReference>
<feature type="compositionally biased region" description="Basic and acidic residues" evidence="1">
    <location>
        <begin position="36"/>
        <end position="45"/>
    </location>
</feature>
<dbReference type="OrthoDB" id="10251727at2759"/>
<gene>
    <name evidence="2" type="ORF">BMF94_1455</name>
</gene>
<reference evidence="2 3" key="1">
    <citation type="journal article" date="2018" name="Front. Microbiol.">
        <title>Prospects for Fungal Bioremediation of Acidic Radioactive Waste Sites: Characterization and Genome Sequence of Rhodotorula taiwanensis MD1149.</title>
        <authorList>
            <person name="Tkavc R."/>
            <person name="Matrosova V.Y."/>
            <person name="Grichenko O.E."/>
            <person name="Gostincar C."/>
            <person name="Volpe R.P."/>
            <person name="Klimenkova P."/>
            <person name="Gaidamakova E.K."/>
            <person name="Zhou C.E."/>
            <person name="Stewart B.J."/>
            <person name="Lyman M.G."/>
            <person name="Malfatti S.A."/>
            <person name="Rubinfeld B."/>
            <person name="Courtot M."/>
            <person name="Singh J."/>
            <person name="Dalgard C.L."/>
            <person name="Hamilton T."/>
            <person name="Frey K.G."/>
            <person name="Gunde-Cimerman N."/>
            <person name="Dugan L."/>
            <person name="Daly M.J."/>
        </authorList>
    </citation>
    <scope>NUCLEOTIDE SEQUENCE [LARGE SCALE GENOMIC DNA]</scope>
    <source>
        <strain evidence="2 3">MD1149</strain>
    </source>
</reference>
<evidence type="ECO:0000256" key="1">
    <source>
        <dbReference type="SAM" id="MobiDB-lite"/>
    </source>
</evidence>
<feature type="compositionally biased region" description="Low complexity" evidence="1">
    <location>
        <begin position="357"/>
        <end position="380"/>
    </location>
</feature>
<dbReference type="EMBL" id="PJQD01000014">
    <property type="protein sequence ID" value="POY75552.1"/>
    <property type="molecule type" value="Genomic_DNA"/>
</dbReference>
<dbReference type="InterPro" id="IPR023674">
    <property type="entry name" value="Ribosomal_uL1-like"/>
</dbReference>
<feature type="region of interest" description="Disordered" evidence="1">
    <location>
        <begin position="293"/>
        <end position="411"/>
    </location>
</feature>
<evidence type="ECO:0000313" key="3">
    <source>
        <dbReference type="Proteomes" id="UP000237144"/>
    </source>
</evidence>
<dbReference type="Pfam" id="PF00687">
    <property type="entry name" value="Ribosomal_L1"/>
    <property type="match status" value="1"/>
</dbReference>
<feature type="compositionally biased region" description="Low complexity" evidence="1">
    <location>
        <begin position="389"/>
        <end position="400"/>
    </location>
</feature>
<evidence type="ECO:0008006" key="4">
    <source>
        <dbReference type="Google" id="ProtNLM"/>
    </source>
</evidence>
<dbReference type="Gene3D" id="3.40.50.790">
    <property type="match status" value="1"/>
</dbReference>
<dbReference type="Gene3D" id="3.30.190.20">
    <property type="match status" value="1"/>
</dbReference>
<protein>
    <recommendedName>
        <fullName evidence="4">Ribosomal protein L1</fullName>
    </recommendedName>
</protein>
<accession>A0A2S5BFK3</accession>
<feature type="compositionally biased region" description="Low complexity" evidence="1">
    <location>
        <begin position="1"/>
        <end position="18"/>
    </location>
</feature>
<dbReference type="InterPro" id="IPR028364">
    <property type="entry name" value="Ribosomal_uL1/biogenesis"/>
</dbReference>
<feature type="compositionally biased region" description="Basic residues" evidence="1">
    <location>
        <begin position="401"/>
        <end position="411"/>
    </location>
</feature>
<feature type="compositionally biased region" description="Acidic residues" evidence="1">
    <location>
        <begin position="345"/>
        <end position="356"/>
    </location>
</feature>
<dbReference type="CDD" id="cd00403">
    <property type="entry name" value="Ribosomal_L1"/>
    <property type="match status" value="1"/>
</dbReference>
<evidence type="ECO:0000313" key="2">
    <source>
        <dbReference type="EMBL" id="POY75552.1"/>
    </source>
</evidence>
<sequence>MSAIATVTSTSSTSQAPAPLWKPASVQPRQLAPLPARKDLPVSSEQADKAVHALLKHAEKAHEKRAKSDLLEATDADEKVFLVVGLKQAPKREVHKPVRIAVPHPVMNPKESPVTLFVKDPQRTYKDLLEELKIGFVSRVVGLDKLRTKHKTFEAKRQLLKEADLFLVDDRVMVEVGKSIGKMWRDAKKQPIPVALQRKGLKAELERAIASTYLNVTTGTSLSIKLGTTALHSADELLANLDAVLPYIATRIPNTPASFSNIQSLHIKTSTSVSLPIYNAALKDRFEGTGLTAAQEEEKRAAKERKDKVAAERKQRDEDKAKRRAERSATKEGKGRLEKKRERTEDEADDDEEAVAAEESSSAVVDAAAPSSDAAAPADAPKAKKAKKSAATTASSASAGKKSKKAKSSSA</sequence>
<comment type="caution">
    <text evidence="2">The sequence shown here is derived from an EMBL/GenBank/DDBJ whole genome shotgun (WGS) entry which is preliminary data.</text>
</comment>
<feature type="region of interest" description="Disordered" evidence="1">
    <location>
        <begin position="1"/>
        <end position="45"/>
    </location>
</feature>
<dbReference type="AlphaFoldDB" id="A0A2S5BFK3"/>
<dbReference type="Proteomes" id="UP000237144">
    <property type="component" value="Unassembled WGS sequence"/>
</dbReference>